<protein>
    <submittedName>
        <fullName evidence="3">Carbohydrate-selective porin OprB</fullName>
    </submittedName>
</protein>
<dbReference type="EMBL" id="JQEC01000070">
    <property type="protein sequence ID" value="KGJ87958.1"/>
    <property type="molecule type" value="Genomic_DNA"/>
</dbReference>
<evidence type="ECO:0000256" key="1">
    <source>
        <dbReference type="ARBA" id="ARBA00008769"/>
    </source>
</evidence>
<dbReference type="OrthoDB" id="7058314at2"/>
<comment type="similarity">
    <text evidence="1">Belongs to the OprB family.</text>
</comment>
<evidence type="ECO:0000313" key="3">
    <source>
        <dbReference type="EMBL" id="KGJ87958.1"/>
    </source>
</evidence>
<feature type="signal peptide" evidence="2">
    <location>
        <begin position="1"/>
        <end position="23"/>
    </location>
</feature>
<evidence type="ECO:0000256" key="2">
    <source>
        <dbReference type="SAM" id="SignalP"/>
    </source>
</evidence>
<name>A0A099KEB3_COLPS</name>
<sequence>MLNIRITLMAIFCLELLAFTALASEKQLTEDKVAEQASIAASGLTVTPVLTVTHQSVNHAKYDEIDRLTESSETLYSIDIELEYQLNDLGLIMLLEHNSSAVDSGVSKTFPQLNSDAGTTTKRTQVSEFYVYGQLTDEGGNWQLGLAEVSTLIDTSTIANNEVSQFLSAGLINNQTIMFPDYAVSARIQDLNAFGNTGYRLLLSSGAGMEEVEGYYQDLLLVSASHKGAFSALELVTKDDGYQANLGVWQNTNEAPTQSGIYAGIDMTTQLGDFNIRLGRNITKVDTSTVDPKSVGQFYGIAFHKELTRGVFGLGFNLSKYQRDNVDTSRNWEAYYRINLNQHMFLTPALQWLSAGYATSNEDAKFTDVLLASLRLEVYF</sequence>
<feature type="chain" id="PRO_5001956757" evidence="2">
    <location>
        <begin position="24"/>
        <end position="380"/>
    </location>
</feature>
<dbReference type="Gene3D" id="2.40.160.180">
    <property type="entry name" value="Carbohydrate-selective porin OprB"/>
    <property type="match status" value="1"/>
</dbReference>
<keyword evidence="2" id="KW-0732">Signal</keyword>
<comment type="caution">
    <text evidence="3">The sequence shown here is derived from an EMBL/GenBank/DDBJ whole genome shotgun (WGS) entry which is preliminary data.</text>
</comment>
<accession>A0A099KEB3</accession>
<dbReference type="RefSeq" id="WP_033084203.1">
    <property type="nucleotide sequence ID" value="NZ_JQEC01000070.1"/>
</dbReference>
<dbReference type="PATRIC" id="fig|28229.3.peg.4267"/>
<gene>
    <name evidence="3" type="ORF">GAB14E_4291</name>
</gene>
<reference evidence="3 4" key="1">
    <citation type="submission" date="2014-08" db="EMBL/GenBank/DDBJ databases">
        <title>Genomic and Phenotypic Diversity of Colwellia psychrerythraea strains from Disparate Marine Basins.</title>
        <authorList>
            <person name="Techtmann S.M."/>
            <person name="Stelling S.C."/>
            <person name="Utturkar S.M."/>
            <person name="Alshibli N."/>
            <person name="Harris A."/>
            <person name="Brown S.D."/>
            <person name="Hazen T.C."/>
        </authorList>
    </citation>
    <scope>NUCLEOTIDE SEQUENCE [LARGE SCALE GENOMIC DNA]</scope>
    <source>
        <strain evidence="3 4">GAB14E</strain>
    </source>
</reference>
<proteinExistence type="inferred from homology"/>
<evidence type="ECO:0000313" key="4">
    <source>
        <dbReference type="Proteomes" id="UP000029868"/>
    </source>
</evidence>
<dbReference type="AlphaFoldDB" id="A0A099KEB3"/>
<organism evidence="3 4">
    <name type="scientific">Colwellia psychrerythraea</name>
    <name type="common">Vibrio psychroerythus</name>
    <dbReference type="NCBI Taxonomy" id="28229"/>
    <lineage>
        <taxon>Bacteria</taxon>
        <taxon>Pseudomonadati</taxon>
        <taxon>Pseudomonadota</taxon>
        <taxon>Gammaproteobacteria</taxon>
        <taxon>Alteromonadales</taxon>
        <taxon>Colwelliaceae</taxon>
        <taxon>Colwellia</taxon>
    </lineage>
</organism>
<dbReference type="InterPro" id="IPR038673">
    <property type="entry name" value="OprB_sf"/>
</dbReference>
<dbReference type="Proteomes" id="UP000029868">
    <property type="component" value="Unassembled WGS sequence"/>
</dbReference>